<feature type="compositionally biased region" description="Basic and acidic residues" evidence="1">
    <location>
        <begin position="394"/>
        <end position="403"/>
    </location>
</feature>
<feature type="compositionally biased region" description="Low complexity" evidence="1">
    <location>
        <begin position="993"/>
        <end position="1007"/>
    </location>
</feature>
<accession>A0A835WSM4</accession>
<evidence type="ECO:0000256" key="1">
    <source>
        <dbReference type="SAM" id="MobiDB-lite"/>
    </source>
</evidence>
<comment type="caution">
    <text evidence="2">The sequence shown here is derived from an EMBL/GenBank/DDBJ whole genome shotgun (WGS) entry which is preliminary data.</text>
</comment>
<feature type="compositionally biased region" description="Basic residues" evidence="1">
    <location>
        <begin position="1046"/>
        <end position="1055"/>
    </location>
</feature>
<sequence length="1085" mass="110953">MKADAKNARGGPIRRQPPGFWTVFTQWWHAEYARTQQRPTPKSIQRWYDAFGHRVWGDKAVSYEEVQRHANRMKPKRTLTCTPQCPATAAAAPASGSGSLKEHAHDQAAPAVQREQHEDQQPDEMLEGGEELEQGFDPESGSKGGPGAYGQGPSPRRGSLSAHDSDSTGGAVSGDHASPAGSQDAIAAAAVLERRSSDGAAFTAAAAVGGGAGRRSSTGGGAAADDSPAVGSAAAAAATVGRARARGGSGSGSGSGPSLHRRVSEPLLAPMAPPLHGALSNSRFSRRSSATGAITASAGGGGTCASELEALAGLAADAAAAAAAAAAPAAGLNLLPLPSFGPRRSSGSAPVRPAGASGSGSFSAATQPPPPSLLPGTHLLPNRFSHGTRPRHPLHADLERDDSGAAGGGGSSCGARWHEGPPPPAAKRPRLAIPSDLDVGSGGSFSTAASGAPVVLSARGSNRLASFTSAAATAATTHLGALAGRSDSGSASPGLTGALTAARLPPPAAADAHGMVGASFTRSGPAVAAAAGAGAGTTASPLPSLQMLQLQSAPQELPPPPRWLLRDNSELKELLDEMGISLSQQQQQGQQQQQQQQQGRPWSPAHTQHDPLHHHQHQHMPAAPPQQQQQQQHVRHAHSYDGSLQCSMPAVSAYAAAAAAAAAPPHHLPAPHPEAHPVRRHPQHHHHRQDQELLLAPPLQAAPRAAQPHAGRTAAVPPHRAAAMDDYVYGQQQSQQQLYDSAGRRGSGGSGGAAAAGGSGCGYDSGAGAAGYDQPYLQGHPQRPPMHAQQQQHHHHHDHPYHALKRMWSAQPPSSLPPPPLPLPPPVPTPAPRSRSDLGLPFGVGSGDDGSAAAMAAPPTFFGAGRSSGGLAASPGGSPGGGGRVSLGGTYYEAETQCEAAVAWPARFTTAGDGSLRPSTIGPGGSGVRSGALTAATAPMHAAADAAVAAAGSPATAYGAAGPDMLAAALPQFDQPQQQPQPQPQQPQPPQQPQQRQHQQPLLQPLQCAHPDGMLWHLEPGHGQVSSGGDAGLGHPLQLQLQRQQQQHHHHHHHQLQLQHQQHQQQTAFYEDLDATAAGGYPDLH</sequence>
<organism evidence="2 3">
    <name type="scientific">Chlamydomonas schloesseri</name>
    <dbReference type="NCBI Taxonomy" id="2026947"/>
    <lineage>
        <taxon>Eukaryota</taxon>
        <taxon>Viridiplantae</taxon>
        <taxon>Chlorophyta</taxon>
        <taxon>core chlorophytes</taxon>
        <taxon>Chlorophyceae</taxon>
        <taxon>CS clade</taxon>
        <taxon>Chlamydomonadales</taxon>
        <taxon>Chlamydomonadaceae</taxon>
        <taxon>Chlamydomonas</taxon>
    </lineage>
</organism>
<feature type="compositionally biased region" description="Acidic residues" evidence="1">
    <location>
        <begin position="121"/>
        <end position="136"/>
    </location>
</feature>
<dbReference type="Proteomes" id="UP000613740">
    <property type="component" value="Unassembled WGS sequence"/>
</dbReference>
<feature type="region of interest" description="Disordered" evidence="1">
    <location>
        <begin position="88"/>
        <end position="180"/>
    </location>
</feature>
<feature type="compositionally biased region" description="Basic residues" evidence="1">
    <location>
        <begin position="792"/>
        <end position="805"/>
    </location>
</feature>
<feature type="region of interest" description="Disordered" evidence="1">
    <location>
        <begin position="975"/>
        <end position="1066"/>
    </location>
</feature>
<feature type="region of interest" description="Disordered" evidence="1">
    <location>
        <begin position="343"/>
        <end position="438"/>
    </location>
</feature>
<feature type="region of interest" description="Disordered" evidence="1">
    <location>
        <begin position="662"/>
        <end position="691"/>
    </location>
</feature>
<evidence type="ECO:0000313" key="2">
    <source>
        <dbReference type="EMBL" id="KAG2453222.1"/>
    </source>
</evidence>
<name>A0A835WSM4_9CHLO</name>
<feature type="region of interest" description="Disordered" evidence="1">
    <location>
        <begin position="772"/>
        <end position="839"/>
    </location>
</feature>
<dbReference type="OrthoDB" id="551728at2759"/>
<feature type="compositionally biased region" description="Pro residues" evidence="1">
    <location>
        <begin position="814"/>
        <end position="831"/>
    </location>
</feature>
<feature type="compositionally biased region" description="Low complexity" evidence="1">
    <location>
        <begin position="1056"/>
        <end position="1066"/>
    </location>
</feature>
<proteinExistence type="predicted"/>
<feature type="region of interest" description="Disordered" evidence="1">
    <location>
        <begin position="731"/>
        <end position="757"/>
    </location>
</feature>
<feature type="compositionally biased region" description="Low complexity" evidence="1">
    <location>
        <begin position="354"/>
        <end position="365"/>
    </location>
</feature>
<evidence type="ECO:0000313" key="3">
    <source>
        <dbReference type="Proteomes" id="UP000613740"/>
    </source>
</evidence>
<feature type="compositionally biased region" description="Low complexity" evidence="1">
    <location>
        <begin position="584"/>
        <end position="599"/>
    </location>
</feature>
<gene>
    <name evidence="2" type="ORF">HYH02_002545</name>
</gene>
<feature type="compositionally biased region" description="Pro residues" evidence="1">
    <location>
        <begin position="979"/>
        <end position="992"/>
    </location>
</feature>
<reference evidence="2" key="1">
    <citation type="journal article" date="2020" name="bioRxiv">
        <title>Comparative genomics of Chlamydomonas.</title>
        <authorList>
            <person name="Craig R.J."/>
            <person name="Hasan A.R."/>
            <person name="Ness R.W."/>
            <person name="Keightley P.D."/>
        </authorList>
    </citation>
    <scope>NUCLEOTIDE SEQUENCE</scope>
    <source>
        <strain evidence="2">CCAP 11/173</strain>
    </source>
</reference>
<feature type="compositionally biased region" description="Low complexity" evidence="1">
    <location>
        <begin position="619"/>
        <end position="632"/>
    </location>
</feature>
<feature type="compositionally biased region" description="Low complexity" evidence="1">
    <location>
        <begin position="731"/>
        <end position="741"/>
    </location>
</feature>
<dbReference type="EMBL" id="JAEHOD010000004">
    <property type="protein sequence ID" value="KAG2453222.1"/>
    <property type="molecule type" value="Genomic_DNA"/>
</dbReference>
<feature type="region of interest" description="Disordered" evidence="1">
    <location>
        <begin position="582"/>
        <end position="641"/>
    </location>
</feature>
<feature type="compositionally biased region" description="Basic residues" evidence="1">
    <location>
        <begin position="678"/>
        <end position="688"/>
    </location>
</feature>
<keyword evidence="3" id="KW-1185">Reference proteome</keyword>
<feature type="region of interest" description="Disordered" evidence="1">
    <location>
        <begin position="209"/>
        <end position="228"/>
    </location>
</feature>
<feature type="compositionally biased region" description="Gly residues" evidence="1">
    <location>
        <begin position="209"/>
        <end position="222"/>
    </location>
</feature>
<feature type="compositionally biased region" description="Gly residues" evidence="1">
    <location>
        <begin position="745"/>
        <end position="757"/>
    </location>
</feature>
<dbReference type="AlphaFoldDB" id="A0A835WSM4"/>
<protein>
    <submittedName>
        <fullName evidence="2">Uncharacterized protein</fullName>
    </submittedName>
</protein>